<organism evidence="4">
    <name type="scientific">Laccaria bicolor (strain S238N-H82 / ATCC MYA-4686)</name>
    <name type="common">Bicoloured deceiver</name>
    <name type="synonym">Laccaria laccata var. bicolor</name>
    <dbReference type="NCBI Taxonomy" id="486041"/>
    <lineage>
        <taxon>Eukaryota</taxon>
        <taxon>Fungi</taxon>
        <taxon>Dikarya</taxon>
        <taxon>Basidiomycota</taxon>
        <taxon>Agaricomycotina</taxon>
        <taxon>Agaricomycetes</taxon>
        <taxon>Agaricomycetidae</taxon>
        <taxon>Agaricales</taxon>
        <taxon>Agaricineae</taxon>
        <taxon>Hydnangiaceae</taxon>
        <taxon>Laccaria</taxon>
    </lineage>
</organism>
<evidence type="ECO:0000259" key="1">
    <source>
        <dbReference type="Pfam" id="PF05729"/>
    </source>
</evidence>
<dbReference type="Proteomes" id="UP000001194">
    <property type="component" value="Unassembled WGS sequence"/>
</dbReference>
<evidence type="ECO:0000259" key="2">
    <source>
        <dbReference type="Pfam" id="PF12770"/>
    </source>
</evidence>
<dbReference type="STRING" id="486041.B0DMD6"/>
<sequence>MECGKLMKLSTEVKWLADLSYIQRVSEFFESFPKSFAFSDHFGQSGFPMQSFFILCLTPISRATMKSNKLVISPTEAGVVSWTVDIALNGEIIRARVPLNLPITNAEGDEIVWYLERYPQSPFDADRAIKCIRLLERYSDALFEQLGLATVGPMIKLAETPGCEVETLIVEIFQNLSDGVGPSIHQIYWELLEDERLWLGMVGAVVVRRKFTSCRITKHLDEDTASLSNRDKLVPWGPLETTAKLPSFNVLLVVARNLDPDNPEVDPILGLAPLSTLFRKMKQASGYRFSLEVVRPGTYAAFRKHLQLSTERHGQGYFHLVHFDMHGIVVSQPTRSTTEEANPSHGGKLDFVPARRIAKLVQQHSIRLVVSNGCRSASTHAHDVEANLAAVMLEEGITNVLAMQTEFMSGAAKLFIIQFYRSFLQHGVSFSRAVRDAREHLQHNPLRSARFGLEVPLQDWIVPVAYLTDVDLEITPPKVHQNIPPPLSERAVERDSEFNGPDLVGRDCDALRIERDLTESQVLILYGQAGVGKTALLRQMVDVWRATSFVEQVFYVDFAQSPTPVTMHRFVDRINGNEGPESGIAQKMGEAVLGWWNKEKPKPPRNIPAEVAQLIQNCRDHSTIFVLDSLDAALSSLPQYAKLGSLAEETRQELYQFVESLINFTPAKGQRKPLLVLIGRGDEAWWNERFQQVPARFINLKPLDLPSAVILGTRILEQAGVDTNRWDVGEKNSLHQIVNLFGRLPLVLEVMLPNARNMTLGEFYQNTHLHMIPGADVMWKHKPSTPGSDRLLHDLFRRFNCASFQMRNVLRSLALFWLEGPAIIGILAAWHELDPGMPRVIGKDFGSIFNIFKDVGGWAMNVDTECITEVHPLMTIFLRSMLRSYIPFETRLKDDQLFKAYRIMVDRTQNQLMMLNFTGKYDFALICRIQKRSLVNIVAVMQDCANEGASLKAEDWPRDSLVYFFSTSRFAFRDSVPDHRYLLSYLEPTLKQYVATFGGPKQSLATKDLPFALQISNHLAIMYLAEFQVALEQASRHVDFSIDLIKASEWEHTPLSIPAEIHAKQIAFRLKAFICLFQRNFDDAQAYWDKQCELEIVTLGGAQSVGGQQDGSNALGQSWIEGVANLGLSDSSGRVQVGDIIKEVSTKYLPALAQLRQSAWTHMVKAIKEDDSSTLEGEIRPYARTFMEQAFGLSTPAMSRVLDVSKETSYDVGYLLEDHDYSSVDQLTQELETGLDRADAGRVVRAEYKLLREALEQGNWAGAQVHIRLLLQHLPALPGVSPQLLMGLSMLEESFKFELGRDVEGDGLSMLINAVKILMADGEAAVLANLTSP</sequence>
<dbReference type="GeneID" id="6080780"/>
<dbReference type="Gene3D" id="3.40.50.300">
    <property type="entry name" value="P-loop containing nucleotide triphosphate hydrolases"/>
    <property type="match status" value="1"/>
</dbReference>
<protein>
    <submittedName>
        <fullName evidence="3">Predicted protein</fullName>
    </submittedName>
</protein>
<feature type="domain" description="CHAT" evidence="2">
    <location>
        <begin position="291"/>
        <end position="447"/>
    </location>
</feature>
<feature type="domain" description="NACHT" evidence="1">
    <location>
        <begin position="522"/>
        <end position="663"/>
    </location>
</feature>
<dbReference type="HOGENOM" id="CLU_262140_0_0_1"/>
<dbReference type="SUPFAM" id="SSF52540">
    <property type="entry name" value="P-loop containing nucleoside triphosphate hydrolases"/>
    <property type="match status" value="1"/>
</dbReference>
<dbReference type="KEGG" id="lbc:LACBIDRAFT_330762"/>
<gene>
    <name evidence="3" type="ORF">LACBIDRAFT_330762</name>
</gene>
<dbReference type="InterPro" id="IPR027417">
    <property type="entry name" value="P-loop_NTPase"/>
</dbReference>
<evidence type="ECO:0000313" key="4">
    <source>
        <dbReference type="Proteomes" id="UP000001194"/>
    </source>
</evidence>
<dbReference type="EMBL" id="DS547119">
    <property type="protein sequence ID" value="EDR04265.1"/>
    <property type="molecule type" value="Genomic_DNA"/>
</dbReference>
<evidence type="ECO:0000313" key="3">
    <source>
        <dbReference type="EMBL" id="EDR04265.1"/>
    </source>
</evidence>
<reference evidence="3 4" key="1">
    <citation type="journal article" date="2008" name="Nature">
        <title>The genome of Laccaria bicolor provides insights into mycorrhizal symbiosis.</title>
        <authorList>
            <person name="Martin F."/>
            <person name="Aerts A."/>
            <person name="Ahren D."/>
            <person name="Brun A."/>
            <person name="Danchin E.G.J."/>
            <person name="Duchaussoy F."/>
            <person name="Gibon J."/>
            <person name="Kohler A."/>
            <person name="Lindquist E."/>
            <person name="Pereda V."/>
            <person name="Salamov A."/>
            <person name="Shapiro H.J."/>
            <person name="Wuyts J."/>
            <person name="Blaudez D."/>
            <person name="Buee M."/>
            <person name="Brokstein P."/>
            <person name="Canbaeck B."/>
            <person name="Cohen D."/>
            <person name="Courty P.E."/>
            <person name="Coutinho P.M."/>
            <person name="Delaruelle C."/>
            <person name="Detter J.C."/>
            <person name="Deveau A."/>
            <person name="DiFazio S."/>
            <person name="Duplessis S."/>
            <person name="Fraissinet-Tachet L."/>
            <person name="Lucic E."/>
            <person name="Frey-Klett P."/>
            <person name="Fourrey C."/>
            <person name="Feussner I."/>
            <person name="Gay G."/>
            <person name="Grimwood J."/>
            <person name="Hoegger P.J."/>
            <person name="Jain P."/>
            <person name="Kilaru S."/>
            <person name="Labbe J."/>
            <person name="Lin Y.C."/>
            <person name="Legue V."/>
            <person name="Le Tacon F."/>
            <person name="Marmeisse R."/>
            <person name="Melayah D."/>
            <person name="Montanini B."/>
            <person name="Muratet M."/>
            <person name="Nehls U."/>
            <person name="Niculita-Hirzel H."/>
            <person name="Oudot-Le Secq M.P."/>
            <person name="Peter M."/>
            <person name="Quesneville H."/>
            <person name="Rajashekar B."/>
            <person name="Reich M."/>
            <person name="Rouhier N."/>
            <person name="Schmutz J."/>
            <person name="Yin T."/>
            <person name="Chalot M."/>
            <person name="Henrissat B."/>
            <person name="Kuees U."/>
            <person name="Lucas S."/>
            <person name="Van de Peer Y."/>
            <person name="Podila G.K."/>
            <person name="Polle A."/>
            <person name="Pukkila P.J."/>
            <person name="Richardson P.M."/>
            <person name="Rouze P."/>
            <person name="Sanders I.R."/>
            <person name="Stajich J.E."/>
            <person name="Tunlid A."/>
            <person name="Tuskan G."/>
            <person name="Grigoriev I.V."/>
        </authorList>
    </citation>
    <scope>NUCLEOTIDE SEQUENCE [LARGE SCALE GENOMIC DNA]</scope>
    <source>
        <strain evidence="4">S238N-H82 / ATCC MYA-4686</strain>
    </source>
</reference>
<dbReference type="InterPro" id="IPR024983">
    <property type="entry name" value="CHAT_dom"/>
</dbReference>
<dbReference type="RefSeq" id="XP_001885156.1">
    <property type="nucleotide sequence ID" value="XM_001885121.1"/>
</dbReference>
<name>B0DMD6_LACBS</name>
<dbReference type="InterPro" id="IPR007111">
    <property type="entry name" value="NACHT_NTPase"/>
</dbReference>
<keyword evidence="4" id="KW-1185">Reference proteome</keyword>
<dbReference type="InParanoid" id="B0DMD6"/>
<proteinExistence type="predicted"/>
<dbReference type="Pfam" id="PF12770">
    <property type="entry name" value="CHAT"/>
    <property type="match status" value="1"/>
</dbReference>
<dbReference type="Pfam" id="PF05729">
    <property type="entry name" value="NACHT"/>
    <property type="match status" value="1"/>
</dbReference>
<dbReference type="OrthoDB" id="5301473at2759"/>
<accession>B0DMD6</accession>